<evidence type="ECO:0000256" key="1">
    <source>
        <dbReference type="SAM" id="MobiDB-lite"/>
    </source>
</evidence>
<feature type="region of interest" description="Disordered" evidence="1">
    <location>
        <begin position="41"/>
        <end position="68"/>
    </location>
</feature>
<reference evidence="2" key="1">
    <citation type="submission" date="2020-02" db="EMBL/GenBank/DDBJ databases">
        <authorList>
            <person name="Scholz U."/>
            <person name="Mascher M."/>
            <person name="Fiebig A."/>
        </authorList>
    </citation>
    <scope>NUCLEOTIDE SEQUENCE</scope>
</reference>
<dbReference type="Proteomes" id="UP000663760">
    <property type="component" value="Chromosome 2"/>
</dbReference>
<organism evidence="2 3">
    <name type="scientific">Spirodela intermedia</name>
    <name type="common">Intermediate duckweed</name>
    <dbReference type="NCBI Taxonomy" id="51605"/>
    <lineage>
        <taxon>Eukaryota</taxon>
        <taxon>Viridiplantae</taxon>
        <taxon>Streptophyta</taxon>
        <taxon>Embryophyta</taxon>
        <taxon>Tracheophyta</taxon>
        <taxon>Spermatophyta</taxon>
        <taxon>Magnoliopsida</taxon>
        <taxon>Liliopsida</taxon>
        <taxon>Araceae</taxon>
        <taxon>Lemnoideae</taxon>
        <taxon>Spirodela</taxon>
    </lineage>
</organism>
<evidence type="ECO:0000313" key="2">
    <source>
        <dbReference type="EMBL" id="CAA7391985.1"/>
    </source>
</evidence>
<evidence type="ECO:0000313" key="3">
    <source>
        <dbReference type="Proteomes" id="UP000663760"/>
    </source>
</evidence>
<sequence length="68" mass="7857">MSKRLDRRFRLEAFTTKLRDIPLQSPLPSFFRPRRNILCSSSVHGMPKTNTTQGDSQENSSYMTGHKT</sequence>
<dbReference type="EMBL" id="LR746265">
    <property type="protein sequence ID" value="CAA7391985.1"/>
    <property type="molecule type" value="Genomic_DNA"/>
</dbReference>
<dbReference type="AlphaFoldDB" id="A0A7I8K5U3"/>
<proteinExistence type="predicted"/>
<gene>
    <name evidence="2" type="ORF">SI8410_02003184</name>
</gene>
<protein>
    <submittedName>
        <fullName evidence="2">Uncharacterized protein</fullName>
    </submittedName>
</protein>
<accession>A0A7I8K5U3</accession>
<name>A0A7I8K5U3_SPIIN</name>
<keyword evidence="3" id="KW-1185">Reference proteome</keyword>